<evidence type="ECO:0000256" key="2">
    <source>
        <dbReference type="ARBA" id="ARBA00022771"/>
    </source>
</evidence>
<proteinExistence type="predicted"/>
<keyword evidence="2" id="KW-0863">Zinc-finger</keyword>
<keyword evidence="3" id="KW-0862">Zinc</keyword>
<keyword evidence="1" id="KW-0479">Metal-binding</keyword>
<evidence type="ECO:0000259" key="4">
    <source>
        <dbReference type="Pfam" id="PF04500"/>
    </source>
</evidence>
<name>A0ABQ9G2B7_9NEOP</name>
<accession>A0ABQ9G2B7</accession>
<evidence type="ECO:0000256" key="3">
    <source>
        <dbReference type="ARBA" id="ARBA00022833"/>
    </source>
</evidence>
<gene>
    <name evidence="5" type="ORF">PR048_032474</name>
</gene>
<evidence type="ECO:0000313" key="6">
    <source>
        <dbReference type="Proteomes" id="UP001159363"/>
    </source>
</evidence>
<organism evidence="5 6">
    <name type="scientific">Dryococelus australis</name>
    <dbReference type="NCBI Taxonomy" id="614101"/>
    <lineage>
        <taxon>Eukaryota</taxon>
        <taxon>Metazoa</taxon>
        <taxon>Ecdysozoa</taxon>
        <taxon>Arthropoda</taxon>
        <taxon>Hexapoda</taxon>
        <taxon>Insecta</taxon>
        <taxon>Pterygota</taxon>
        <taxon>Neoptera</taxon>
        <taxon>Polyneoptera</taxon>
        <taxon>Phasmatodea</taxon>
        <taxon>Verophasmatodea</taxon>
        <taxon>Anareolatae</taxon>
        <taxon>Phasmatidae</taxon>
        <taxon>Eurycanthinae</taxon>
        <taxon>Dryococelus</taxon>
    </lineage>
</organism>
<dbReference type="Proteomes" id="UP001159363">
    <property type="component" value="Chromosome 15"/>
</dbReference>
<dbReference type="EMBL" id="JARBHB010000016">
    <property type="protein sequence ID" value="KAJ8866614.1"/>
    <property type="molecule type" value="Genomic_DNA"/>
</dbReference>
<keyword evidence="6" id="KW-1185">Reference proteome</keyword>
<dbReference type="Gene3D" id="2.20.25.240">
    <property type="match status" value="1"/>
</dbReference>
<dbReference type="InterPro" id="IPR007588">
    <property type="entry name" value="Znf_FLYWCH"/>
</dbReference>
<evidence type="ECO:0000256" key="1">
    <source>
        <dbReference type="ARBA" id="ARBA00022723"/>
    </source>
</evidence>
<protein>
    <recommendedName>
        <fullName evidence="4">FLYWCH-type domain-containing protein</fullName>
    </recommendedName>
</protein>
<feature type="domain" description="FLYWCH-type" evidence="4">
    <location>
        <begin position="12"/>
        <end position="70"/>
    </location>
</feature>
<reference evidence="5 6" key="1">
    <citation type="submission" date="2023-02" db="EMBL/GenBank/DDBJ databases">
        <title>LHISI_Scaffold_Assembly.</title>
        <authorList>
            <person name="Stuart O.P."/>
            <person name="Cleave R."/>
            <person name="Magrath M.J.L."/>
            <person name="Mikheyev A.S."/>
        </authorList>
    </citation>
    <scope>NUCLEOTIDE SEQUENCE [LARGE SCALE GENOMIC DNA]</scope>
    <source>
        <strain evidence="5">Daus_M_001</strain>
        <tissue evidence="5">Leg muscle</tissue>
    </source>
</reference>
<evidence type="ECO:0000313" key="5">
    <source>
        <dbReference type="EMBL" id="KAJ8866614.1"/>
    </source>
</evidence>
<comment type="caution">
    <text evidence="5">The sequence shown here is derived from an EMBL/GenBank/DDBJ whole genome shotgun (WGS) entry which is preliminary data.</text>
</comment>
<sequence>MTDHSAGELELVRSKRCMPQLVYRNCFYNKEATCDNRTVWTCVDVRKMRCRARVHTFGHKMVVHCLTHTHAPHLNLIQKKRLHDHLLQRLNIHPS</sequence>
<dbReference type="Pfam" id="PF04500">
    <property type="entry name" value="FLYWCH"/>
    <property type="match status" value="1"/>
</dbReference>